<comment type="caution">
    <text evidence="1">The sequence shown here is derived from an EMBL/GenBank/DDBJ whole genome shotgun (WGS) entry which is preliminary data.</text>
</comment>
<accession>A0ACA9R549</accession>
<organism evidence="1 2">
    <name type="scientific">Racocetra persica</name>
    <dbReference type="NCBI Taxonomy" id="160502"/>
    <lineage>
        <taxon>Eukaryota</taxon>
        <taxon>Fungi</taxon>
        <taxon>Fungi incertae sedis</taxon>
        <taxon>Mucoromycota</taxon>
        <taxon>Glomeromycotina</taxon>
        <taxon>Glomeromycetes</taxon>
        <taxon>Diversisporales</taxon>
        <taxon>Gigasporaceae</taxon>
        <taxon>Racocetra</taxon>
    </lineage>
</organism>
<name>A0ACA9R549_9GLOM</name>
<evidence type="ECO:0000313" key="1">
    <source>
        <dbReference type="EMBL" id="CAG8777161.1"/>
    </source>
</evidence>
<feature type="non-terminal residue" evidence="1">
    <location>
        <position position="1"/>
    </location>
</feature>
<gene>
    <name evidence="1" type="ORF">RPERSI_LOCUS17075</name>
</gene>
<protein>
    <submittedName>
        <fullName evidence="1">12648_t:CDS:1</fullName>
    </submittedName>
</protein>
<evidence type="ECO:0000313" key="2">
    <source>
        <dbReference type="Proteomes" id="UP000789920"/>
    </source>
</evidence>
<reference evidence="1" key="1">
    <citation type="submission" date="2021-06" db="EMBL/GenBank/DDBJ databases">
        <authorList>
            <person name="Kallberg Y."/>
            <person name="Tangrot J."/>
            <person name="Rosling A."/>
        </authorList>
    </citation>
    <scope>NUCLEOTIDE SEQUENCE</scope>
    <source>
        <strain evidence="1">MA461A</strain>
    </source>
</reference>
<keyword evidence="2" id="KW-1185">Reference proteome</keyword>
<dbReference type="EMBL" id="CAJVQC010043286">
    <property type="protein sequence ID" value="CAG8777161.1"/>
    <property type="molecule type" value="Genomic_DNA"/>
</dbReference>
<sequence>HHLSDPVILGEIVKLLVVVLAYRLLQNISLQGLYEFVGGYNSSLSQRTQHHQSSLL</sequence>
<dbReference type="Proteomes" id="UP000789920">
    <property type="component" value="Unassembled WGS sequence"/>
</dbReference>
<proteinExistence type="predicted"/>